<dbReference type="AlphaFoldDB" id="A0A9C6XVN8"/>
<feature type="region of interest" description="Disordered" evidence="1">
    <location>
        <begin position="1"/>
        <end position="103"/>
    </location>
</feature>
<proteinExistence type="predicted"/>
<sequence>MLDEKLEMPSSLAPPLTASWPAGVTKSLTAPGSTASDEGCSPRCSPRCSPTSSPSPSPTSEEEAWRWPEKQDKADSRERCCSSDSAIALPEQDNDSEDDGAQAWPVHGVCSRKCSVDDAADDVDDDIPAGSDASCQGDKRPAAAKAVADDGAFDDTWRSTNNLNQLCLAGLKGLSLDDVRWSRFTEHQGAGVDEDAEVEALVADGCDERGRRVKVFSFDSYDSGVSVSALRRASTQSTGALEDDSHPPYRYWRTPSVVVSDYSDDLSSFAGNAVTLDEIEQFRSQYAARVAAGMETGDLSSTDVSRASSCSNLQQLDADYALRCTGSRKSSYCSTCSTLSGDEDGVVCDSQLEAVRPKTKVSSRDVNESV</sequence>
<dbReference type="GeneID" id="127752100"/>
<feature type="compositionally biased region" description="Basic and acidic residues" evidence="1">
    <location>
        <begin position="63"/>
        <end position="81"/>
    </location>
</feature>
<dbReference type="OrthoDB" id="338650at2759"/>
<evidence type="ECO:0000313" key="3">
    <source>
        <dbReference type="RefSeq" id="XP_052132645.1"/>
    </source>
</evidence>
<evidence type="ECO:0000256" key="1">
    <source>
        <dbReference type="SAM" id="MobiDB-lite"/>
    </source>
</evidence>
<dbReference type="Proteomes" id="UP000504606">
    <property type="component" value="Unplaced"/>
</dbReference>
<dbReference type="RefSeq" id="XP_052132645.1">
    <property type="nucleotide sequence ID" value="XM_052276685.1"/>
</dbReference>
<feature type="compositionally biased region" description="Polar residues" evidence="1">
    <location>
        <begin position="26"/>
        <end position="36"/>
    </location>
</feature>
<feature type="compositionally biased region" description="Low complexity" evidence="1">
    <location>
        <begin position="41"/>
        <end position="54"/>
    </location>
</feature>
<protein>
    <submittedName>
        <fullName evidence="3">Uncharacterized protein LOC127752100</fullName>
    </submittedName>
</protein>
<accession>A0A9C6XVN8</accession>
<name>A0A9C6XVN8_FRAOC</name>
<organism evidence="2 3">
    <name type="scientific">Frankliniella occidentalis</name>
    <name type="common">Western flower thrips</name>
    <name type="synonym">Euthrips occidentalis</name>
    <dbReference type="NCBI Taxonomy" id="133901"/>
    <lineage>
        <taxon>Eukaryota</taxon>
        <taxon>Metazoa</taxon>
        <taxon>Ecdysozoa</taxon>
        <taxon>Arthropoda</taxon>
        <taxon>Hexapoda</taxon>
        <taxon>Insecta</taxon>
        <taxon>Pterygota</taxon>
        <taxon>Neoptera</taxon>
        <taxon>Paraneoptera</taxon>
        <taxon>Thysanoptera</taxon>
        <taxon>Terebrantia</taxon>
        <taxon>Thripoidea</taxon>
        <taxon>Thripidae</taxon>
        <taxon>Frankliniella</taxon>
    </lineage>
</organism>
<gene>
    <name evidence="3" type="primary">LOC127752100</name>
</gene>
<dbReference type="KEGG" id="foc:127752100"/>
<reference evidence="3" key="1">
    <citation type="submission" date="2025-08" db="UniProtKB">
        <authorList>
            <consortium name="RefSeq"/>
        </authorList>
    </citation>
    <scope>IDENTIFICATION</scope>
    <source>
        <tissue evidence="3">Whole organism</tissue>
    </source>
</reference>
<keyword evidence="2" id="KW-1185">Reference proteome</keyword>
<evidence type="ECO:0000313" key="2">
    <source>
        <dbReference type="Proteomes" id="UP000504606"/>
    </source>
</evidence>